<keyword evidence="3" id="KW-1185">Reference proteome</keyword>
<reference evidence="2" key="1">
    <citation type="submission" date="2016-12" db="EMBL/GenBank/DDBJ databases">
        <title>The genomes of Aspergillus section Nigri reveals drivers in fungal speciation.</title>
        <authorList>
            <consortium name="DOE Joint Genome Institute"/>
            <person name="Vesth T.C."/>
            <person name="Nybo J."/>
            <person name="Theobald S."/>
            <person name="Brandl J."/>
            <person name="Frisvad J.C."/>
            <person name="Nielsen K.F."/>
            <person name="Lyhne E.K."/>
            <person name="Kogle M.E."/>
            <person name="Kuo A."/>
            <person name="Riley R."/>
            <person name="Clum A."/>
            <person name="Nolan M."/>
            <person name="Lipzen A."/>
            <person name="Salamov A."/>
            <person name="Henrissat B."/>
            <person name="Wiebenga A."/>
            <person name="De vries R.P."/>
            <person name="Grigoriev I.V."/>
            <person name="Mortensen U.H."/>
            <person name="Andersen M.R."/>
            <person name="Baker S.E."/>
        </authorList>
    </citation>
    <scope>NUCLEOTIDE SEQUENCE</scope>
    <source>
        <strain evidence="2">IBT 28561</strain>
    </source>
</reference>
<dbReference type="RefSeq" id="XP_024696335.1">
    <property type="nucleotide sequence ID" value="XM_024832715.1"/>
</dbReference>
<dbReference type="VEuPathDB" id="FungiDB:P168DRAFT_1354"/>
<gene>
    <name evidence="2" type="ORF">P168DRAFT_1354</name>
</gene>
<evidence type="ECO:0000313" key="2">
    <source>
        <dbReference type="EMBL" id="PKY07741.1"/>
    </source>
</evidence>
<proteinExistence type="predicted"/>
<keyword evidence="1" id="KW-1133">Transmembrane helix</keyword>
<name>A0A2I1DCZ7_ASPC2</name>
<keyword evidence="1" id="KW-0812">Transmembrane</keyword>
<organism evidence="2 3">
    <name type="scientific">Aspergillus campestris (strain IBT 28561)</name>
    <dbReference type="NCBI Taxonomy" id="1392248"/>
    <lineage>
        <taxon>Eukaryota</taxon>
        <taxon>Fungi</taxon>
        <taxon>Dikarya</taxon>
        <taxon>Ascomycota</taxon>
        <taxon>Pezizomycotina</taxon>
        <taxon>Eurotiomycetes</taxon>
        <taxon>Eurotiomycetidae</taxon>
        <taxon>Eurotiales</taxon>
        <taxon>Aspergillaceae</taxon>
        <taxon>Aspergillus</taxon>
        <taxon>Aspergillus subgen. Circumdati</taxon>
    </lineage>
</organism>
<evidence type="ECO:0000313" key="3">
    <source>
        <dbReference type="Proteomes" id="UP000234254"/>
    </source>
</evidence>
<feature type="transmembrane region" description="Helical" evidence="1">
    <location>
        <begin position="76"/>
        <end position="98"/>
    </location>
</feature>
<keyword evidence="1" id="KW-0472">Membrane</keyword>
<dbReference type="GeneID" id="36540237"/>
<comment type="caution">
    <text evidence="2">The sequence shown here is derived from an EMBL/GenBank/DDBJ whole genome shotgun (WGS) entry which is preliminary data.</text>
</comment>
<dbReference type="EMBL" id="MSFM01000001">
    <property type="protein sequence ID" value="PKY07741.1"/>
    <property type="molecule type" value="Genomic_DNA"/>
</dbReference>
<dbReference type="OrthoDB" id="10628279at2759"/>
<dbReference type="AlphaFoldDB" id="A0A2I1DCZ7"/>
<sequence length="129" mass="14211">MVRYPVSLLFQIGHSPPDLVWDFGQTETGCLAATADESDPSHAVCFVVGDESEAEEGYLSCFTDRTTTLGGSGNRLVLFFSLLSFLVFLFLIFGHGAVTLPSSPWRTRLQSPSLKGSCMRWCWGQIQGR</sequence>
<dbReference type="Proteomes" id="UP000234254">
    <property type="component" value="Unassembled WGS sequence"/>
</dbReference>
<evidence type="ECO:0000256" key="1">
    <source>
        <dbReference type="SAM" id="Phobius"/>
    </source>
</evidence>
<protein>
    <submittedName>
        <fullName evidence="2">Uncharacterized protein</fullName>
    </submittedName>
</protein>
<accession>A0A2I1DCZ7</accession>